<protein>
    <submittedName>
        <fullName evidence="5">AB hydrolase superfamily protein C4A8.06c</fullName>
    </submittedName>
</protein>
<dbReference type="GO" id="GO:0016787">
    <property type="term" value="F:hydrolase activity"/>
    <property type="evidence" value="ECO:0007669"/>
    <property type="project" value="UniProtKB-KW"/>
</dbReference>
<reference evidence="5 6" key="1">
    <citation type="journal article" date="2018" name="BMC Genomics">
        <title>Comparative genome analyses reveal sequence features reflecting distinct modes of host-adaptation between dicot and monocot powdery mildew.</title>
        <authorList>
            <person name="Wu Y."/>
            <person name="Ma X."/>
            <person name="Pan Z."/>
            <person name="Kale S.D."/>
            <person name="Song Y."/>
            <person name="King H."/>
            <person name="Zhang Q."/>
            <person name="Presley C."/>
            <person name="Deng X."/>
            <person name="Wei C.I."/>
            <person name="Xiao S."/>
        </authorList>
    </citation>
    <scope>NUCLEOTIDE SEQUENCE [LARGE SCALE GENOMIC DNA]</scope>
    <source>
        <strain evidence="5">UCSC1</strain>
    </source>
</reference>
<name>A0A420HQG2_9PEZI</name>
<dbReference type="InterPro" id="IPR050300">
    <property type="entry name" value="GDXG_lipolytic_enzyme"/>
</dbReference>
<dbReference type="AlphaFoldDB" id="A0A420HQG2"/>
<sequence>MVFNAVTVVGAVTPALISTLIFHFKFRKSKADKPTSHLSYDEGLALVRKFLVYASQNTVEDVQRLTTQKIPHSIWAKVDPIIIPDHNLALAAGLIQNQLGENGIDMVGGKNWWQWRIPGSNLSAEWFEMYDLYKKRKEGKHNRNRIMFYVHGGAYYFGSVDEHRYQIQRHAQKLEARVFAPRYRLAPQFPFPCGLHDCLAAYMYLISVQDPSTIVMAGDSAGGGMILSMMIIMRDQGIPLPAGAILISPWVDLTHSFPSVATQSPLDYLLPCGFHHKPSEAWPPPTPCQIPNNVQTAEIIEGIKVERNSERISLNKKKSKHNSYESDLSTKSKPTSDNVNEEQITVVSPATSTTLRPGNEISIILKGERVNVSDQIHMYTPNHMLINPLVSPVMQPSLGGLPPLLVLTGGAELLRDEQIYLAHKAANPKRYPPGDHVLDESGRAKISHWEPTFVQLQVWEDLCHVAPLLSFTPPAKHMYRSMAQFGSWALSRAQELKTSEERNKKFTSYDENMLPNSNEGHTSPDGKAGDTFPPFQDHMIRQKIDFRGNISNLNPESELAACNMDPSEIGVAKEGPLLSWLKAKQEWDIKFASVKLRVQRERASKVLTGYRAYEDGEDPPPSALVRRWMMKIPKKL</sequence>
<evidence type="ECO:0000256" key="3">
    <source>
        <dbReference type="SAM" id="Phobius"/>
    </source>
</evidence>
<evidence type="ECO:0000313" key="6">
    <source>
        <dbReference type="Proteomes" id="UP000285405"/>
    </source>
</evidence>
<feature type="domain" description="Alpha/beta hydrolase fold-3" evidence="4">
    <location>
        <begin position="374"/>
        <end position="426"/>
    </location>
</feature>
<evidence type="ECO:0000259" key="4">
    <source>
        <dbReference type="Pfam" id="PF07859"/>
    </source>
</evidence>
<feature type="domain" description="Alpha/beta hydrolase fold-3" evidence="4">
    <location>
        <begin position="147"/>
        <end position="260"/>
    </location>
</feature>
<keyword evidence="1 5" id="KW-0378">Hydrolase</keyword>
<feature type="region of interest" description="Disordered" evidence="2">
    <location>
        <begin position="311"/>
        <end position="340"/>
    </location>
</feature>
<feature type="compositionally biased region" description="Polar residues" evidence="2">
    <location>
        <begin position="331"/>
        <end position="340"/>
    </location>
</feature>
<feature type="region of interest" description="Disordered" evidence="2">
    <location>
        <begin position="499"/>
        <end position="534"/>
    </location>
</feature>
<keyword evidence="3" id="KW-0472">Membrane</keyword>
<organism evidence="5 6">
    <name type="scientific">Golovinomyces cichoracearum</name>
    <dbReference type="NCBI Taxonomy" id="62708"/>
    <lineage>
        <taxon>Eukaryota</taxon>
        <taxon>Fungi</taxon>
        <taxon>Dikarya</taxon>
        <taxon>Ascomycota</taxon>
        <taxon>Pezizomycotina</taxon>
        <taxon>Leotiomycetes</taxon>
        <taxon>Erysiphales</taxon>
        <taxon>Erysiphaceae</taxon>
        <taxon>Golovinomyces</taxon>
    </lineage>
</organism>
<evidence type="ECO:0000256" key="2">
    <source>
        <dbReference type="SAM" id="MobiDB-lite"/>
    </source>
</evidence>
<accession>A0A420HQG2</accession>
<keyword evidence="3" id="KW-0812">Transmembrane</keyword>
<dbReference type="EMBL" id="MCBR01017353">
    <property type="protein sequence ID" value="RKF59652.1"/>
    <property type="molecule type" value="Genomic_DNA"/>
</dbReference>
<keyword evidence="3" id="KW-1133">Transmembrane helix</keyword>
<comment type="caution">
    <text evidence="5">The sequence shown here is derived from an EMBL/GenBank/DDBJ whole genome shotgun (WGS) entry which is preliminary data.</text>
</comment>
<feature type="transmembrane region" description="Helical" evidence="3">
    <location>
        <begin position="6"/>
        <end position="24"/>
    </location>
</feature>
<dbReference type="PANTHER" id="PTHR48081:SF19">
    <property type="entry name" value="AB HYDROLASE SUPERFAMILY PROTEIN C4A8.06C"/>
    <property type="match status" value="1"/>
</dbReference>
<dbReference type="Gene3D" id="3.40.50.1820">
    <property type="entry name" value="alpha/beta hydrolase"/>
    <property type="match status" value="1"/>
</dbReference>
<dbReference type="SUPFAM" id="SSF53474">
    <property type="entry name" value="alpha/beta-Hydrolases"/>
    <property type="match status" value="1"/>
</dbReference>
<proteinExistence type="predicted"/>
<dbReference type="PANTHER" id="PTHR48081">
    <property type="entry name" value="AB HYDROLASE SUPERFAMILY PROTEIN C4A8.06C"/>
    <property type="match status" value="1"/>
</dbReference>
<evidence type="ECO:0000256" key="1">
    <source>
        <dbReference type="ARBA" id="ARBA00022801"/>
    </source>
</evidence>
<dbReference type="InterPro" id="IPR013094">
    <property type="entry name" value="AB_hydrolase_3"/>
</dbReference>
<evidence type="ECO:0000313" key="5">
    <source>
        <dbReference type="EMBL" id="RKF59652.1"/>
    </source>
</evidence>
<dbReference type="Proteomes" id="UP000285405">
    <property type="component" value="Unassembled WGS sequence"/>
</dbReference>
<dbReference type="Pfam" id="PF07859">
    <property type="entry name" value="Abhydrolase_3"/>
    <property type="match status" value="2"/>
</dbReference>
<dbReference type="InterPro" id="IPR029058">
    <property type="entry name" value="AB_hydrolase_fold"/>
</dbReference>
<dbReference type="OrthoDB" id="2336090at2759"/>
<gene>
    <name evidence="5" type="ORF">GcC1_173032</name>
</gene>
<feature type="compositionally biased region" description="Basic and acidic residues" evidence="2">
    <location>
        <begin position="499"/>
        <end position="508"/>
    </location>
</feature>